<protein>
    <submittedName>
        <fullName evidence="12">Amino acid ABC transporter permease</fullName>
    </submittedName>
</protein>
<feature type="transmembrane region" description="Helical" evidence="9">
    <location>
        <begin position="373"/>
        <end position="392"/>
    </location>
</feature>
<evidence type="ECO:0000256" key="6">
    <source>
        <dbReference type="ARBA" id="ARBA00022970"/>
    </source>
</evidence>
<comment type="similarity">
    <text evidence="2">Belongs to the binding-protein-dependent transport system permease family. HisMQ subfamily.</text>
</comment>
<dbReference type="PROSITE" id="PS50928">
    <property type="entry name" value="ABC_TM1"/>
    <property type="match status" value="1"/>
</dbReference>
<dbReference type="NCBIfam" id="TIGR01726">
    <property type="entry name" value="HEQRo_perm_3TM"/>
    <property type="match status" value="1"/>
</dbReference>
<dbReference type="GO" id="GO:0022857">
    <property type="term" value="F:transmembrane transporter activity"/>
    <property type="evidence" value="ECO:0007669"/>
    <property type="project" value="InterPro"/>
</dbReference>
<reference evidence="12 13" key="1">
    <citation type="journal article" date="2018" name="Nat. Biotechnol.">
        <title>A standardized bacterial taxonomy based on genome phylogeny substantially revises the tree of life.</title>
        <authorList>
            <person name="Parks D.H."/>
            <person name="Chuvochina M."/>
            <person name="Waite D.W."/>
            <person name="Rinke C."/>
            <person name="Skarshewski A."/>
            <person name="Chaumeil P.A."/>
            <person name="Hugenholtz P."/>
        </authorList>
    </citation>
    <scope>NUCLEOTIDE SEQUENCE [LARGE SCALE GENOMIC DNA]</scope>
    <source>
        <strain evidence="12">UBA8844</strain>
    </source>
</reference>
<evidence type="ECO:0000256" key="2">
    <source>
        <dbReference type="ARBA" id="ARBA00010072"/>
    </source>
</evidence>
<dbReference type="GO" id="GO:0006865">
    <property type="term" value="P:amino acid transport"/>
    <property type="evidence" value="ECO:0007669"/>
    <property type="project" value="UniProtKB-KW"/>
</dbReference>
<dbReference type="Gene3D" id="1.10.3720.10">
    <property type="entry name" value="MetI-like"/>
    <property type="match status" value="1"/>
</dbReference>
<evidence type="ECO:0000256" key="9">
    <source>
        <dbReference type="RuleBase" id="RU363032"/>
    </source>
</evidence>
<feature type="signal peptide" evidence="10">
    <location>
        <begin position="1"/>
        <end position="16"/>
    </location>
</feature>
<sequence length="506" mass="54490">MWYLLTALLASMLLTACDRTSTNTSQTAPTLRWGGDAEGGAPFVEADPANASIVHGFDVEIASAIATGLGRTPQFVQVSWPSIEQSVTRGDFDVGMSGLEDRPELRARMAVSLPYFEFREVLAVRPADATRFRTLADLAKRRVATLGSTQAYTMLLEAQRVHGVIPVSYDDDVYPYKDLVAGRVDAVLLDHVLADRAMRRTAGFVVQPEPVAIGHYVAVFAPERHALRDSADAILRARLVDGSLERIFRTWGVWDEAQARYQQQLIAQFAEQPTNDTAAGSTGTVASAPRSAGTSPASLTAYLPALLRAAVITLGISLAAMALAMVAGGAIATGRVYGGPVLRAALSIYVEVVRGTPVLLQLFVLYYGLSGVIRLPALVAAILGLGLNYAAYESEIYRSALMAIPRAQLEAARPLGLTEWQVLRLVRGPQALRLALAPMTNDFVALLKDSSLVSVITVVELTKQTAIYATNSGSWVVPGLMCGVIYLCMSLPLSRLARRLEARWST</sequence>
<evidence type="ECO:0000256" key="3">
    <source>
        <dbReference type="ARBA" id="ARBA00022448"/>
    </source>
</evidence>
<keyword evidence="3 9" id="KW-0813">Transport</keyword>
<dbReference type="CDD" id="cd13530">
    <property type="entry name" value="PBP2_peptides_like"/>
    <property type="match status" value="1"/>
</dbReference>
<dbReference type="GO" id="GO:0043190">
    <property type="term" value="C:ATP-binding cassette (ABC) transporter complex"/>
    <property type="evidence" value="ECO:0007669"/>
    <property type="project" value="InterPro"/>
</dbReference>
<comment type="subcellular location">
    <subcellularLocation>
        <location evidence="1">Cell inner membrane</location>
        <topology evidence="1">Multi-pass membrane protein</topology>
    </subcellularLocation>
    <subcellularLocation>
        <location evidence="9">Cell membrane</location>
        <topology evidence="9">Multi-pass membrane protein</topology>
    </subcellularLocation>
</comment>
<feature type="chain" id="PRO_5017726705" evidence="10">
    <location>
        <begin position="17"/>
        <end position="506"/>
    </location>
</feature>
<dbReference type="CDD" id="cd06261">
    <property type="entry name" value="TM_PBP2"/>
    <property type="match status" value="1"/>
</dbReference>
<dbReference type="SMART" id="SM00062">
    <property type="entry name" value="PBPb"/>
    <property type="match status" value="1"/>
</dbReference>
<evidence type="ECO:0000256" key="8">
    <source>
        <dbReference type="ARBA" id="ARBA00023136"/>
    </source>
</evidence>
<accession>A0A3D4VBP5</accession>
<gene>
    <name evidence="12" type="ORF">DGD08_11155</name>
</gene>
<dbReference type="Pfam" id="PF00497">
    <property type="entry name" value="SBP_bac_3"/>
    <property type="match status" value="1"/>
</dbReference>
<feature type="domain" description="ABC transmembrane type-1" evidence="11">
    <location>
        <begin position="310"/>
        <end position="497"/>
    </location>
</feature>
<keyword evidence="7 9" id="KW-1133">Transmembrane helix</keyword>
<dbReference type="SUPFAM" id="SSF161098">
    <property type="entry name" value="MetI-like"/>
    <property type="match status" value="1"/>
</dbReference>
<keyword evidence="5 9" id="KW-0812">Transmembrane</keyword>
<keyword evidence="6" id="KW-0029">Amino-acid transport</keyword>
<dbReference type="PANTHER" id="PTHR30614">
    <property type="entry name" value="MEMBRANE COMPONENT OF AMINO ACID ABC TRANSPORTER"/>
    <property type="match status" value="1"/>
</dbReference>
<name>A0A3D4VBP5_9BACT</name>
<feature type="transmembrane region" description="Helical" evidence="9">
    <location>
        <begin position="344"/>
        <end position="367"/>
    </location>
</feature>
<dbReference type="InterPro" id="IPR010065">
    <property type="entry name" value="AA_ABC_transptr_permease_3TM"/>
</dbReference>
<dbReference type="InterPro" id="IPR001638">
    <property type="entry name" value="Solute-binding_3/MltF_N"/>
</dbReference>
<evidence type="ECO:0000313" key="12">
    <source>
        <dbReference type="EMBL" id="HCT57747.1"/>
    </source>
</evidence>
<comment type="caution">
    <text evidence="12">The sequence shown here is derived from an EMBL/GenBank/DDBJ whole genome shotgun (WGS) entry which is preliminary data.</text>
</comment>
<keyword evidence="4" id="KW-1003">Cell membrane</keyword>
<keyword evidence="8 9" id="KW-0472">Membrane</keyword>
<evidence type="ECO:0000256" key="4">
    <source>
        <dbReference type="ARBA" id="ARBA00022475"/>
    </source>
</evidence>
<dbReference type="InterPro" id="IPR000515">
    <property type="entry name" value="MetI-like"/>
</dbReference>
<dbReference type="SUPFAM" id="SSF53850">
    <property type="entry name" value="Periplasmic binding protein-like II"/>
    <property type="match status" value="1"/>
</dbReference>
<dbReference type="PANTHER" id="PTHR30614:SF0">
    <property type="entry name" value="L-CYSTINE TRANSPORT SYSTEM PERMEASE PROTEIN TCYL"/>
    <property type="match status" value="1"/>
</dbReference>
<keyword evidence="10" id="KW-0732">Signal</keyword>
<dbReference type="InterPro" id="IPR043429">
    <property type="entry name" value="ArtM/GltK/GlnP/TcyL/YhdX-like"/>
</dbReference>
<dbReference type="Proteomes" id="UP000264071">
    <property type="component" value="Unassembled WGS sequence"/>
</dbReference>
<dbReference type="AlphaFoldDB" id="A0A3D4VBP5"/>
<dbReference type="Pfam" id="PF00528">
    <property type="entry name" value="BPD_transp_1"/>
    <property type="match status" value="1"/>
</dbReference>
<evidence type="ECO:0000256" key="1">
    <source>
        <dbReference type="ARBA" id="ARBA00004429"/>
    </source>
</evidence>
<dbReference type="Gene3D" id="3.40.190.10">
    <property type="entry name" value="Periplasmic binding protein-like II"/>
    <property type="match status" value="2"/>
</dbReference>
<evidence type="ECO:0000256" key="10">
    <source>
        <dbReference type="SAM" id="SignalP"/>
    </source>
</evidence>
<evidence type="ECO:0000259" key="11">
    <source>
        <dbReference type="PROSITE" id="PS50928"/>
    </source>
</evidence>
<evidence type="ECO:0000256" key="7">
    <source>
        <dbReference type="ARBA" id="ARBA00022989"/>
    </source>
</evidence>
<evidence type="ECO:0000313" key="13">
    <source>
        <dbReference type="Proteomes" id="UP000264071"/>
    </source>
</evidence>
<feature type="transmembrane region" description="Helical" evidence="9">
    <location>
        <begin position="305"/>
        <end position="332"/>
    </location>
</feature>
<dbReference type="InterPro" id="IPR035906">
    <property type="entry name" value="MetI-like_sf"/>
</dbReference>
<proteinExistence type="inferred from homology"/>
<organism evidence="12 13">
    <name type="scientific">Gemmatimonas aurantiaca</name>
    <dbReference type="NCBI Taxonomy" id="173480"/>
    <lineage>
        <taxon>Bacteria</taxon>
        <taxon>Pseudomonadati</taxon>
        <taxon>Gemmatimonadota</taxon>
        <taxon>Gemmatimonadia</taxon>
        <taxon>Gemmatimonadales</taxon>
        <taxon>Gemmatimonadaceae</taxon>
        <taxon>Gemmatimonas</taxon>
    </lineage>
</organism>
<dbReference type="EMBL" id="DPIY01000010">
    <property type="protein sequence ID" value="HCT57747.1"/>
    <property type="molecule type" value="Genomic_DNA"/>
</dbReference>
<evidence type="ECO:0000256" key="5">
    <source>
        <dbReference type="ARBA" id="ARBA00022692"/>
    </source>
</evidence>